<evidence type="ECO:0000313" key="3">
    <source>
        <dbReference type="Proteomes" id="UP000827892"/>
    </source>
</evidence>
<protein>
    <submittedName>
        <fullName evidence="2">Uncharacterized protein</fullName>
    </submittedName>
</protein>
<sequence length="99" mass="11049">MVCWPLLPQLLEILHRRSVPGPTTLLVMCSPCLPPSQSQSSQLGSTASDYYRSSTSPSESEANAWTYELGSIQPTFMVNGDFTWQQICQEFGLENDTFN</sequence>
<evidence type="ECO:0000313" key="2">
    <source>
        <dbReference type="EMBL" id="ULU08420.1"/>
    </source>
</evidence>
<feature type="compositionally biased region" description="Polar residues" evidence="1">
    <location>
        <begin position="44"/>
        <end position="60"/>
    </location>
</feature>
<proteinExistence type="predicted"/>
<dbReference type="Proteomes" id="UP000827892">
    <property type="component" value="Chromosome II"/>
</dbReference>
<accession>A0AAE9IW78</accession>
<gene>
    <name evidence="2" type="ORF">L3Y34_019539</name>
</gene>
<reference evidence="2 3" key="1">
    <citation type="submission" date="2022-05" db="EMBL/GenBank/DDBJ databases">
        <title>Chromosome-level reference genomes for two strains of Caenorhabditis briggsae: an improved platform for comparative genomics.</title>
        <authorList>
            <person name="Stevens L."/>
            <person name="Andersen E.C."/>
        </authorList>
    </citation>
    <scope>NUCLEOTIDE SEQUENCE [LARGE SCALE GENOMIC DNA]</scope>
    <source>
        <strain evidence="2">QX1410_ONT</strain>
        <tissue evidence="2">Whole-organism</tissue>
    </source>
</reference>
<feature type="compositionally biased region" description="Low complexity" evidence="1">
    <location>
        <begin position="34"/>
        <end position="43"/>
    </location>
</feature>
<feature type="region of interest" description="Disordered" evidence="1">
    <location>
        <begin position="34"/>
        <end position="60"/>
    </location>
</feature>
<organism evidence="2 3">
    <name type="scientific">Caenorhabditis briggsae</name>
    <dbReference type="NCBI Taxonomy" id="6238"/>
    <lineage>
        <taxon>Eukaryota</taxon>
        <taxon>Metazoa</taxon>
        <taxon>Ecdysozoa</taxon>
        <taxon>Nematoda</taxon>
        <taxon>Chromadorea</taxon>
        <taxon>Rhabditida</taxon>
        <taxon>Rhabditina</taxon>
        <taxon>Rhabditomorpha</taxon>
        <taxon>Rhabditoidea</taxon>
        <taxon>Rhabditidae</taxon>
        <taxon>Peloderinae</taxon>
        <taxon>Caenorhabditis</taxon>
    </lineage>
</organism>
<name>A0AAE9IW78_CAEBR</name>
<dbReference type="AlphaFoldDB" id="A0AAE9IW78"/>
<evidence type="ECO:0000256" key="1">
    <source>
        <dbReference type="SAM" id="MobiDB-lite"/>
    </source>
</evidence>
<dbReference type="EMBL" id="CP090892">
    <property type="protein sequence ID" value="ULU08420.1"/>
    <property type="molecule type" value="Genomic_DNA"/>
</dbReference>